<dbReference type="GO" id="GO:0018104">
    <property type="term" value="P:peptidoglycan-protein cross-linking"/>
    <property type="evidence" value="ECO:0007669"/>
    <property type="project" value="TreeGrafter"/>
</dbReference>
<evidence type="ECO:0000256" key="2">
    <source>
        <dbReference type="ARBA" id="ARBA00022679"/>
    </source>
</evidence>
<accession>A0A9W6PTT1</accession>
<dbReference type="Gene3D" id="2.40.440.10">
    <property type="entry name" value="L,D-transpeptidase catalytic domain-like"/>
    <property type="match status" value="1"/>
</dbReference>
<evidence type="ECO:0000256" key="1">
    <source>
        <dbReference type="ARBA" id="ARBA00004752"/>
    </source>
</evidence>
<evidence type="ECO:0000256" key="4">
    <source>
        <dbReference type="ARBA" id="ARBA00022984"/>
    </source>
</evidence>
<evidence type="ECO:0000256" key="5">
    <source>
        <dbReference type="ARBA" id="ARBA00023316"/>
    </source>
</evidence>
<keyword evidence="3 6" id="KW-0133">Cell shape</keyword>
<gene>
    <name evidence="9" type="ORF">Arub01_13150</name>
</gene>
<dbReference type="EMBL" id="BSRZ01000002">
    <property type="protein sequence ID" value="GLW63071.1"/>
    <property type="molecule type" value="Genomic_DNA"/>
</dbReference>
<proteinExistence type="predicted"/>
<dbReference type="GO" id="GO:0008360">
    <property type="term" value="P:regulation of cell shape"/>
    <property type="evidence" value="ECO:0007669"/>
    <property type="project" value="UniProtKB-UniRule"/>
</dbReference>
<dbReference type="Pfam" id="PF01471">
    <property type="entry name" value="PG_binding_1"/>
    <property type="match status" value="1"/>
</dbReference>
<dbReference type="GO" id="GO:0005576">
    <property type="term" value="C:extracellular region"/>
    <property type="evidence" value="ECO:0007669"/>
    <property type="project" value="TreeGrafter"/>
</dbReference>
<dbReference type="GO" id="GO:0016740">
    <property type="term" value="F:transferase activity"/>
    <property type="evidence" value="ECO:0007669"/>
    <property type="project" value="UniProtKB-KW"/>
</dbReference>
<dbReference type="Pfam" id="PF03734">
    <property type="entry name" value="YkuD"/>
    <property type="match status" value="1"/>
</dbReference>
<feature type="domain" description="L,D-TPase catalytic" evidence="8">
    <location>
        <begin position="113"/>
        <end position="243"/>
    </location>
</feature>
<dbReference type="InterPro" id="IPR005490">
    <property type="entry name" value="LD_TPept_cat_dom"/>
</dbReference>
<evidence type="ECO:0000256" key="7">
    <source>
        <dbReference type="SAM" id="MobiDB-lite"/>
    </source>
</evidence>
<comment type="caution">
    <text evidence="9">The sequence shown here is derived from an EMBL/GenBank/DDBJ whole genome shotgun (WGS) entry which is preliminary data.</text>
</comment>
<dbReference type="PROSITE" id="PS52029">
    <property type="entry name" value="LD_TPASE"/>
    <property type="match status" value="1"/>
</dbReference>
<dbReference type="CDD" id="cd16913">
    <property type="entry name" value="YkuD_like"/>
    <property type="match status" value="1"/>
</dbReference>
<dbReference type="InterPro" id="IPR036365">
    <property type="entry name" value="PGBD-like_sf"/>
</dbReference>
<dbReference type="PANTHER" id="PTHR30582:SF2">
    <property type="entry name" value="L,D-TRANSPEPTIDASE YCIB-RELATED"/>
    <property type="match status" value="1"/>
</dbReference>
<feature type="active site" description="Nucleophile" evidence="6">
    <location>
        <position position="219"/>
    </location>
</feature>
<feature type="region of interest" description="Disordered" evidence="7">
    <location>
        <begin position="13"/>
        <end position="42"/>
    </location>
</feature>
<dbReference type="InterPro" id="IPR050979">
    <property type="entry name" value="LD-transpeptidase"/>
</dbReference>
<keyword evidence="5 6" id="KW-0961">Cell wall biogenesis/degradation</keyword>
<feature type="compositionally biased region" description="Low complexity" evidence="7">
    <location>
        <begin position="20"/>
        <end position="31"/>
    </location>
</feature>
<keyword evidence="10" id="KW-1185">Reference proteome</keyword>
<dbReference type="Proteomes" id="UP001165124">
    <property type="component" value="Unassembled WGS sequence"/>
</dbReference>
<evidence type="ECO:0000259" key="8">
    <source>
        <dbReference type="PROSITE" id="PS52029"/>
    </source>
</evidence>
<dbReference type="InterPro" id="IPR038063">
    <property type="entry name" value="Transpep_catalytic_dom"/>
</dbReference>
<dbReference type="PANTHER" id="PTHR30582">
    <property type="entry name" value="L,D-TRANSPEPTIDASE"/>
    <property type="match status" value="1"/>
</dbReference>
<feature type="active site" description="Proton donor/acceptor" evidence="6">
    <location>
        <position position="205"/>
    </location>
</feature>
<organism evidence="9 10">
    <name type="scientific">Actinomadura rubrobrunea</name>
    <dbReference type="NCBI Taxonomy" id="115335"/>
    <lineage>
        <taxon>Bacteria</taxon>
        <taxon>Bacillati</taxon>
        <taxon>Actinomycetota</taxon>
        <taxon>Actinomycetes</taxon>
        <taxon>Streptosporangiales</taxon>
        <taxon>Thermomonosporaceae</taxon>
        <taxon>Actinomadura</taxon>
    </lineage>
</organism>
<evidence type="ECO:0000313" key="9">
    <source>
        <dbReference type="EMBL" id="GLW63071.1"/>
    </source>
</evidence>
<keyword evidence="4 6" id="KW-0573">Peptidoglycan synthesis</keyword>
<name>A0A9W6PTT1_9ACTN</name>
<evidence type="ECO:0000256" key="3">
    <source>
        <dbReference type="ARBA" id="ARBA00022960"/>
    </source>
</evidence>
<protein>
    <recommendedName>
        <fullName evidence="8">L,D-TPase catalytic domain-containing protein</fullName>
    </recommendedName>
</protein>
<keyword evidence="2" id="KW-0808">Transferase</keyword>
<evidence type="ECO:0000313" key="10">
    <source>
        <dbReference type="Proteomes" id="UP001165124"/>
    </source>
</evidence>
<reference evidence="9" key="1">
    <citation type="submission" date="2023-02" db="EMBL/GenBank/DDBJ databases">
        <title>Actinomadura rubrobrunea NBRC 14622.</title>
        <authorList>
            <person name="Ichikawa N."/>
            <person name="Sato H."/>
            <person name="Tonouchi N."/>
        </authorList>
    </citation>
    <scope>NUCLEOTIDE SEQUENCE</scope>
    <source>
        <strain evidence="9">NBRC 14622</strain>
    </source>
</reference>
<dbReference type="InterPro" id="IPR036366">
    <property type="entry name" value="PGBDSf"/>
</dbReference>
<dbReference type="SUPFAM" id="SSF47090">
    <property type="entry name" value="PGBD-like"/>
    <property type="match status" value="1"/>
</dbReference>
<dbReference type="SUPFAM" id="SSF141523">
    <property type="entry name" value="L,D-transpeptidase catalytic domain-like"/>
    <property type="match status" value="1"/>
</dbReference>
<dbReference type="GO" id="GO:0071972">
    <property type="term" value="F:peptidoglycan L,D-transpeptidase activity"/>
    <property type="evidence" value="ECO:0007669"/>
    <property type="project" value="TreeGrafter"/>
</dbReference>
<comment type="pathway">
    <text evidence="1 6">Cell wall biogenesis; peptidoglycan biosynthesis.</text>
</comment>
<dbReference type="AlphaFoldDB" id="A0A9W6PTT1"/>
<dbReference type="GO" id="GO:0071555">
    <property type="term" value="P:cell wall organization"/>
    <property type="evidence" value="ECO:0007669"/>
    <property type="project" value="UniProtKB-UniRule"/>
</dbReference>
<dbReference type="InterPro" id="IPR002477">
    <property type="entry name" value="Peptidoglycan-bd-like"/>
</dbReference>
<dbReference type="Gene3D" id="1.10.101.10">
    <property type="entry name" value="PGBD-like superfamily/PGBD"/>
    <property type="match status" value="1"/>
</dbReference>
<evidence type="ECO:0000256" key="6">
    <source>
        <dbReference type="PROSITE-ProRule" id="PRU01373"/>
    </source>
</evidence>
<sequence length="246" mass="26688">MVAATGFTAQGALAAPSGSATTTTKEAAAPAQRPTLKLGSNGDAVRRLQTRLRQLHYDPGAADGRFEAPTQMAVWAFQKVNRLKVNGTVDAAVWKALDSPKQPRPLTPRPEADRVDVDLTHQYAVVYKDGRLRLITHISAGSGERFCTKDPKAKGKDPKAKAEHCRYAVTPTGDYRTGRRITGWRIAPLGRLYNPIYFNGGIAFHGAPSVPNYPASHGCVRLPMHIAEYFPKIVGTGVAVHVRRPA</sequence>